<protein>
    <submittedName>
        <fullName evidence="2">Uncharacterized protein</fullName>
    </submittedName>
</protein>
<sequence length="114" mass="12677">MRDPSSWLGPESRSARQLQKNEYHKEWTGPQATVQAEADESAEKMIKCKRGRARTATLVELIESGGGARRKRVSSSSVREVVKCEDQACEIANNGPSLAIESPERMTDVSWKSK</sequence>
<dbReference type="RefSeq" id="XP_007762858.1">
    <property type="nucleotide sequence ID" value="XM_007764668.1"/>
</dbReference>
<dbReference type="Proteomes" id="UP000053558">
    <property type="component" value="Unassembled WGS sequence"/>
</dbReference>
<dbReference type="AlphaFoldDB" id="A0A5M3N8P6"/>
<dbReference type="EMBL" id="JH711573">
    <property type="protein sequence ID" value="EIW87215.1"/>
    <property type="molecule type" value="Genomic_DNA"/>
</dbReference>
<feature type="region of interest" description="Disordered" evidence="1">
    <location>
        <begin position="1"/>
        <end position="38"/>
    </location>
</feature>
<dbReference type="GeneID" id="19209914"/>
<dbReference type="KEGG" id="cput:CONPUDRAFT_79367"/>
<organism evidence="2 3">
    <name type="scientific">Coniophora puteana (strain RWD-64-598)</name>
    <name type="common">Brown rot fungus</name>
    <dbReference type="NCBI Taxonomy" id="741705"/>
    <lineage>
        <taxon>Eukaryota</taxon>
        <taxon>Fungi</taxon>
        <taxon>Dikarya</taxon>
        <taxon>Basidiomycota</taxon>
        <taxon>Agaricomycotina</taxon>
        <taxon>Agaricomycetes</taxon>
        <taxon>Agaricomycetidae</taxon>
        <taxon>Boletales</taxon>
        <taxon>Coniophorineae</taxon>
        <taxon>Coniophoraceae</taxon>
        <taxon>Coniophora</taxon>
    </lineage>
</organism>
<gene>
    <name evidence="2" type="ORF">CONPUDRAFT_79367</name>
</gene>
<evidence type="ECO:0000256" key="1">
    <source>
        <dbReference type="SAM" id="MobiDB-lite"/>
    </source>
</evidence>
<evidence type="ECO:0000313" key="2">
    <source>
        <dbReference type="EMBL" id="EIW87215.1"/>
    </source>
</evidence>
<keyword evidence="3" id="KW-1185">Reference proteome</keyword>
<comment type="caution">
    <text evidence="2">The sequence shown here is derived from an EMBL/GenBank/DDBJ whole genome shotgun (WGS) entry which is preliminary data.</text>
</comment>
<reference evidence="3" key="1">
    <citation type="journal article" date="2012" name="Science">
        <title>The Paleozoic origin of enzymatic lignin decomposition reconstructed from 31 fungal genomes.</title>
        <authorList>
            <person name="Floudas D."/>
            <person name="Binder M."/>
            <person name="Riley R."/>
            <person name="Barry K."/>
            <person name="Blanchette R.A."/>
            <person name="Henrissat B."/>
            <person name="Martinez A.T."/>
            <person name="Otillar R."/>
            <person name="Spatafora J.W."/>
            <person name="Yadav J.S."/>
            <person name="Aerts A."/>
            <person name="Benoit I."/>
            <person name="Boyd A."/>
            <person name="Carlson A."/>
            <person name="Copeland A."/>
            <person name="Coutinho P.M."/>
            <person name="de Vries R.P."/>
            <person name="Ferreira P."/>
            <person name="Findley K."/>
            <person name="Foster B."/>
            <person name="Gaskell J."/>
            <person name="Glotzer D."/>
            <person name="Gorecki P."/>
            <person name="Heitman J."/>
            <person name="Hesse C."/>
            <person name="Hori C."/>
            <person name="Igarashi K."/>
            <person name="Jurgens J.A."/>
            <person name="Kallen N."/>
            <person name="Kersten P."/>
            <person name="Kohler A."/>
            <person name="Kuees U."/>
            <person name="Kumar T.K.A."/>
            <person name="Kuo A."/>
            <person name="LaButti K."/>
            <person name="Larrondo L.F."/>
            <person name="Lindquist E."/>
            <person name="Ling A."/>
            <person name="Lombard V."/>
            <person name="Lucas S."/>
            <person name="Lundell T."/>
            <person name="Martin R."/>
            <person name="McLaughlin D.J."/>
            <person name="Morgenstern I."/>
            <person name="Morin E."/>
            <person name="Murat C."/>
            <person name="Nagy L.G."/>
            <person name="Nolan M."/>
            <person name="Ohm R.A."/>
            <person name="Patyshakuliyeva A."/>
            <person name="Rokas A."/>
            <person name="Ruiz-Duenas F.J."/>
            <person name="Sabat G."/>
            <person name="Salamov A."/>
            <person name="Samejima M."/>
            <person name="Schmutz J."/>
            <person name="Slot J.C."/>
            <person name="St John F."/>
            <person name="Stenlid J."/>
            <person name="Sun H."/>
            <person name="Sun S."/>
            <person name="Syed K."/>
            <person name="Tsang A."/>
            <person name="Wiebenga A."/>
            <person name="Young D."/>
            <person name="Pisabarro A."/>
            <person name="Eastwood D.C."/>
            <person name="Martin F."/>
            <person name="Cullen D."/>
            <person name="Grigoriev I.V."/>
            <person name="Hibbett D.S."/>
        </authorList>
    </citation>
    <scope>NUCLEOTIDE SEQUENCE [LARGE SCALE GENOMIC DNA]</scope>
    <source>
        <strain evidence="3">RWD-64-598 SS2</strain>
    </source>
</reference>
<proteinExistence type="predicted"/>
<name>A0A5M3N8P6_CONPW</name>
<accession>A0A5M3N8P6</accession>
<evidence type="ECO:0000313" key="3">
    <source>
        <dbReference type="Proteomes" id="UP000053558"/>
    </source>
</evidence>